<dbReference type="Proteomes" id="UP000825051">
    <property type="component" value="Chromosome"/>
</dbReference>
<dbReference type="Pfam" id="PF02397">
    <property type="entry name" value="Bac_transf"/>
    <property type="match status" value="1"/>
</dbReference>
<name>A0A8F9TWF0_9BACT</name>
<protein>
    <submittedName>
        <fullName evidence="9">Exopolysaccharide biosynthesis polyprenyl glycosylphosphotransferase</fullName>
    </submittedName>
</protein>
<dbReference type="InterPro" id="IPR017475">
    <property type="entry name" value="EPS_sugar_tfrase"/>
</dbReference>
<dbReference type="GO" id="GO:0016020">
    <property type="term" value="C:membrane"/>
    <property type="evidence" value="ECO:0007669"/>
    <property type="project" value="UniProtKB-SubCell"/>
</dbReference>
<dbReference type="AlphaFoldDB" id="A0A8F9TWF0"/>
<accession>A0A8F9TWF0</accession>
<dbReference type="InterPro" id="IPR003362">
    <property type="entry name" value="Bact_transf"/>
</dbReference>
<keyword evidence="10" id="KW-1185">Reference proteome</keyword>
<evidence type="ECO:0000256" key="5">
    <source>
        <dbReference type="ARBA" id="ARBA00022989"/>
    </source>
</evidence>
<keyword evidence="3" id="KW-0808">Transferase</keyword>
<gene>
    <name evidence="9" type="ORF">K0B96_07020</name>
</gene>
<evidence type="ECO:0000256" key="7">
    <source>
        <dbReference type="SAM" id="Phobius"/>
    </source>
</evidence>
<evidence type="ECO:0000256" key="2">
    <source>
        <dbReference type="ARBA" id="ARBA00006464"/>
    </source>
</evidence>
<dbReference type="RefSeq" id="WP_220165424.1">
    <property type="nucleotide sequence ID" value="NZ_CP080507.1"/>
</dbReference>
<dbReference type="EMBL" id="CP080507">
    <property type="protein sequence ID" value="QYM80356.1"/>
    <property type="molecule type" value="Genomic_DNA"/>
</dbReference>
<feature type="transmembrane region" description="Helical" evidence="7">
    <location>
        <begin position="110"/>
        <end position="129"/>
    </location>
</feature>
<dbReference type="PANTHER" id="PTHR30576">
    <property type="entry name" value="COLANIC BIOSYNTHESIS UDP-GLUCOSE LIPID CARRIER TRANSFERASE"/>
    <property type="match status" value="1"/>
</dbReference>
<dbReference type="GO" id="GO:0016780">
    <property type="term" value="F:phosphotransferase activity, for other substituted phosphate groups"/>
    <property type="evidence" value="ECO:0007669"/>
    <property type="project" value="TreeGrafter"/>
</dbReference>
<feature type="domain" description="Bacterial sugar transferase" evidence="8">
    <location>
        <begin position="277"/>
        <end position="461"/>
    </location>
</feature>
<dbReference type="KEGG" id="ole:K0B96_07020"/>
<evidence type="ECO:0000256" key="1">
    <source>
        <dbReference type="ARBA" id="ARBA00004141"/>
    </source>
</evidence>
<dbReference type="NCBIfam" id="TIGR03025">
    <property type="entry name" value="EPS_sugtrans"/>
    <property type="match status" value="1"/>
</dbReference>
<comment type="subcellular location">
    <subcellularLocation>
        <location evidence="1">Membrane</location>
        <topology evidence="1">Multi-pass membrane protein</topology>
    </subcellularLocation>
</comment>
<proteinExistence type="inferred from homology"/>
<evidence type="ECO:0000313" key="9">
    <source>
        <dbReference type="EMBL" id="QYM80356.1"/>
    </source>
</evidence>
<organism evidence="9 10">
    <name type="scientific">Horticoccus luteus</name>
    <dbReference type="NCBI Taxonomy" id="2862869"/>
    <lineage>
        <taxon>Bacteria</taxon>
        <taxon>Pseudomonadati</taxon>
        <taxon>Verrucomicrobiota</taxon>
        <taxon>Opitutia</taxon>
        <taxon>Opitutales</taxon>
        <taxon>Opitutaceae</taxon>
        <taxon>Horticoccus</taxon>
    </lineage>
</organism>
<dbReference type="Gene3D" id="3.40.50.720">
    <property type="entry name" value="NAD(P)-binding Rossmann-like Domain"/>
    <property type="match status" value="1"/>
</dbReference>
<evidence type="ECO:0000256" key="6">
    <source>
        <dbReference type="ARBA" id="ARBA00023136"/>
    </source>
</evidence>
<evidence type="ECO:0000259" key="8">
    <source>
        <dbReference type="Pfam" id="PF02397"/>
    </source>
</evidence>
<keyword evidence="5 7" id="KW-1133">Transmembrane helix</keyword>
<feature type="transmembrane region" description="Helical" evidence="7">
    <location>
        <begin position="279"/>
        <end position="301"/>
    </location>
</feature>
<feature type="transmembrane region" description="Helical" evidence="7">
    <location>
        <begin position="87"/>
        <end position="104"/>
    </location>
</feature>
<dbReference type="PANTHER" id="PTHR30576:SF0">
    <property type="entry name" value="UNDECAPRENYL-PHOSPHATE N-ACETYLGALACTOSAMINYL 1-PHOSPHATE TRANSFERASE-RELATED"/>
    <property type="match status" value="1"/>
</dbReference>
<evidence type="ECO:0000256" key="3">
    <source>
        <dbReference type="ARBA" id="ARBA00022679"/>
    </source>
</evidence>
<evidence type="ECO:0000256" key="4">
    <source>
        <dbReference type="ARBA" id="ARBA00022692"/>
    </source>
</evidence>
<comment type="similarity">
    <text evidence="2">Belongs to the bacterial sugar transferase family.</text>
</comment>
<feature type="transmembrane region" description="Helical" evidence="7">
    <location>
        <begin position="9"/>
        <end position="28"/>
    </location>
</feature>
<keyword evidence="4 7" id="KW-0812">Transmembrane</keyword>
<keyword evidence="6 7" id="KW-0472">Membrane</keyword>
<reference evidence="9" key="1">
    <citation type="submission" date="2021-08" db="EMBL/GenBank/DDBJ databases">
        <title>Genome of a novel bacterium of the phylum Verrucomicrobia, Oleiharenicola sp. KSB-15.</title>
        <authorList>
            <person name="Chung J.-H."/>
            <person name="Ahn J.-H."/>
            <person name="Yoon Y."/>
            <person name="Kim D.-Y."/>
            <person name="An S.-H."/>
            <person name="Park I."/>
            <person name="Yeon J."/>
        </authorList>
    </citation>
    <scope>NUCLEOTIDE SEQUENCE</scope>
    <source>
        <strain evidence="9">KSB-15</strain>
    </source>
</reference>
<sequence length="468" mass="52835">MFKDRQQGLVYLHGCTLAITAVVLFLTWGGFVNAVGWIEFSKHVNRDLYLLATVCAGLWVQQGLRGYSEKLGCLGWGDAIRLSRQQIGRIAIVLFAVVVVTKDGNISRTFLIGYLGVLAGALIIANKYFPPLIARLFFGARGMRTVVIAPAKEVEGFVKWLRQRPHLAGGIEVIGWIGDADAPAETTLPRLGTKRDVRRVLIEHDATQILVSQANLTAEAADTVSEIAEQLGCRVRFFSNVQQFFGERAVRVEHEENYTFVTRSDEPLDHPLNQIQKRLLDIVVALPVVVLIFPPLMLMVWCMQRIQSPGPLFHCQLRSGLNRRKFLIFKFRTMNVNHGQESRQAGKNDARIYPFGRFLRRASLDEIPQFLNVLLGDMSVSGPRPHLLEHDEQFAKVVNFYHARHFVKPGITGLAQSKGFRGEISEPSLLRKRIGYDMLYIKRWSLSLDLQIMAATVRHVFFPPSSAY</sequence>
<evidence type="ECO:0000313" key="10">
    <source>
        <dbReference type="Proteomes" id="UP000825051"/>
    </source>
</evidence>